<protein>
    <recommendedName>
        <fullName evidence="4">Cyclic di-GMP-binding protein</fullName>
    </recommendedName>
</protein>
<dbReference type="Proteomes" id="UP001596516">
    <property type="component" value="Unassembled WGS sequence"/>
</dbReference>
<keyword evidence="1" id="KW-0472">Membrane</keyword>
<organism evidence="2 3">
    <name type="scientific">Plastorhodobacter daqingensis</name>
    <dbReference type="NCBI Taxonomy" id="1387281"/>
    <lineage>
        <taxon>Bacteria</taxon>
        <taxon>Pseudomonadati</taxon>
        <taxon>Pseudomonadota</taxon>
        <taxon>Alphaproteobacteria</taxon>
        <taxon>Rhodobacterales</taxon>
        <taxon>Paracoccaceae</taxon>
        <taxon>Plastorhodobacter</taxon>
    </lineage>
</organism>
<dbReference type="RefSeq" id="WP_377405691.1">
    <property type="nucleotide sequence ID" value="NZ_JBHTFQ010000008.1"/>
</dbReference>
<dbReference type="EMBL" id="JBHTFQ010000008">
    <property type="protein sequence ID" value="MFC7705615.1"/>
    <property type="molecule type" value="Genomic_DNA"/>
</dbReference>
<sequence length="557" mass="59347">MKDLIRLIGVGALVFFVVGFAMIYSRDSGFRAGVSAFIAHAKAALGRTLSGMGQGGAPEMAVAELRLPRPKPNSWMGLTGFPDQMELRFPIPAMGGFIGGDLDLRFEAQLAEGGDGLLSIAVNGTRRREIVLNTGSRAYNIRIPLEPADLLGNHALVQLSARGTTNSGQICPADSANWGSAIALLPESALLLRSIREAVHPETDLVTMPEPLNLRLGTDLAAQAIAVWAMQRMRRAGVEVALVDDTHSGPSIEIVEDGHEPVGRGQNATVALHGNDGIAQAISFHRAELSTLDALADWPVSVGHLTPETTVRNFRGSRRWHIPYRIADLPQGRMPTRFDLALRTSVLADDLDWVVRVSLNGNLLETARLPGSNPDIRMSVVLPTDKQGLSNTLLVELVDTSPNTSICRVGPDALAQLLPESHFTAAGSQPRDGWGALVRQLAEVTVSPGNHGPVDVVQATRAAAMLGKFLPTNAQTLVAPQDAEITITLVDKARLAAVLSERAARPQPGQMLLITDTGGSLVNPLELTPLEADAAQGLLARMHATDIAFLVARTPPP</sequence>
<accession>A0ABW2UQJ1</accession>
<name>A0ABW2UQJ1_9RHOB</name>
<evidence type="ECO:0000256" key="1">
    <source>
        <dbReference type="SAM" id="Phobius"/>
    </source>
</evidence>
<proteinExistence type="predicted"/>
<keyword evidence="1" id="KW-0812">Transmembrane</keyword>
<feature type="transmembrane region" description="Helical" evidence="1">
    <location>
        <begin position="7"/>
        <end position="25"/>
    </location>
</feature>
<keyword evidence="3" id="KW-1185">Reference proteome</keyword>
<comment type="caution">
    <text evidence="2">The sequence shown here is derived from an EMBL/GenBank/DDBJ whole genome shotgun (WGS) entry which is preliminary data.</text>
</comment>
<reference evidence="3" key="1">
    <citation type="journal article" date="2019" name="Int. J. Syst. Evol. Microbiol.">
        <title>The Global Catalogue of Microorganisms (GCM) 10K type strain sequencing project: providing services to taxonomists for standard genome sequencing and annotation.</title>
        <authorList>
            <consortium name="The Broad Institute Genomics Platform"/>
            <consortium name="The Broad Institute Genome Sequencing Center for Infectious Disease"/>
            <person name="Wu L."/>
            <person name="Ma J."/>
        </authorList>
    </citation>
    <scope>NUCLEOTIDE SEQUENCE [LARGE SCALE GENOMIC DNA]</scope>
    <source>
        <strain evidence="3">CGMCC 1.12750</strain>
    </source>
</reference>
<evidence type="ECO:0000313" key="3">
    <source>
        <dbReference type="Proteomes" id="UP001596516"/>
    </source>
</evidence>
<evidence type="ECO:0000313" key="2">
    <source>
        <dbReference type="EMBL" id="MFC7705615.1"/>
    </source>
</evidence>
<gene>
    <name evidence="2" type="ORF">ACFQXB_15610</name>
</gene>
<evidence type="ECO:0008006" key="4">
    <source>
        <dbReference type="Google" id="ProtNLM"/>
    </source>
</evidence>
<keyword evidence="1" id="KW-1133">Transmembrane helix</keyword>